<dbReference type="EMBL" id="KV878597">
    <property type="protein sequence ID" value="OJJ53432.1"/>
    <property type="molecule type" value="Genomic_DNA"/>
</dbReference>
<name>A0A1L9T1V5_9EURO</name>
<proteinExistence type="predicted"/>
<dbReference type="RefSeq" id="XP_040697238.1">
    <property type="nucleotide sequence ID" value="XM_040848186.1"/>
</dbReference>
<protein>
    <recommendedName>
        <fullName evidence="4">Secreted protein</fullName>
    </recommendedName>
</protein>
<reference evidence="3" key="1">
    <citation type="journal article" date="2017" name="Genome Biol.">
        <title>Comparative genomics reveals high biological diversity and specific adaptations in the industrially and medically important fungal genus Aspergillus.</title>
        <authorList>
            <person name="de Vries R.P."/>
            <person name="Riley R."/>
            <person name="Wiebenga A."/>
            <person name="Aguilar-Osorio G."/>
            <person name="Amillis S."/>
            <person name="Uchima C.A."/>
            <person name="Anderluh G."/>
            <person name="Asadollahi M."/>
            <person name="Askin M."/>
            <person name="Barry K."/>
            <person name="Battaglia E."/>
            <person name="Bayram O."/>
            <person name="Benocci T."/>
            <person name="Braus-Stromeyer S.A."/>
            <person name="Caldana C."/>
            <person name="Canovas D."/>
            <person name="Cerqueira G.C."/>
            <person name="Chen F."/>
            <person name="Chen W."/>
            <person name="Choi C."/>
            <person name="Clum A."/>
            <person name="Dos Santos R.A."/>
            <person name="Damasio A.R."/>
            <person name="Diallinas G."/>
            <person name="Emri T."/>
            <person name="Fekete E."/>
            <person name="Flipphi M."/>
            <person name="Freyberg S."/>
            <person name="Gallo A."/>
            <person name="Gournas C."/>
            <person name="Habgood R."/>
            <person name="Hainaut M."/>
            <person name="Harispe M.L."/>
            <person name="Henrissat B."/>
            <person name="Hilden K.S."/>
            <person name="Hope R."/>
            <person name="Hossain A."/>
            <person name="Karabika E."/>
            <person name="Karaffa L."/>
            <person name="Karanyi Z."/>
            <person name="Krasevec N."/>
            <person name="Kuo A."/>
            <person name="Kusch H."/>
            <person name="LaButti K."/>
            <person name="Lagendijk E.L."/>
            <person name="Lapidus A."/>
            <person name="Levasseur A."/>
            <person name="Lindquist E."/>
            <person name="Lipzen A."/>
            <person name="Logrieco A.F."/>
            <person name="MacCabe A."/>
            <person name="Maekelae M.R."/>
            <person name="Malavazi I."/>
            <person name="Melin P."/>
            <person name="Meyer V."/>
            <person name="Mielnichuk N."/>
            <person name="Miskei M."/>
            <person name="Molnar A.P."/>
            <person name="Mule G."/>
            <person name="Ngan C.Y."/>
            <person name="Orejas M."/>
            <person name="Orosz E."/>
            <person name="Ouedraogo J.P."/>
            <person name="Overkamp K.M."/>
            <person name="Park H.-S."/>
            <person name="Perrone G."/>
            <person name="Piumi F."/>
            <person name="Punt P.J."/>
            <person name="Ram A.F."/>
            <person name="Ramon A."/>
            <person name="Rauscher S."/>
            <person name="Record E."/>
            <person name="Riano-Pachon D.M."/>
            <person name="Robert V."/>
            <person name="Roehrig J."/>
            <person name="Ruller R."/>
            <person name="Salamov A."/>
            <person name="Salih N.S."/>
            <person name="Samson R.A."/>
            <person name="Sandor E."/>
            <person name="Sanguinetti M."/>
            <person name="Schuetze T."/>
            <person name="Sepcic K."/>
            <person name="Shelest E."/>
            <person name="Sherlock G."/>
            <person name="Sophianopoulou V."/>
            <person name="Squina F.M."/>
            <person name="Sun H."/>
            <person name="Susca A."/>
            <person name="Todd R.B."/>
            <person name="Tsang A."/>
            <person name="Unkles S.E."/>
            <person name="van de Wiele N."/>
            <person name="van Rossen-Uffink D."/>
            <person name="Oliveira J.V."/>
            <person name="Vesth T.C."/>
            <person name="Visser J."/>
            <person name="Yu J.-H."/>
            <person name="Zhou M."/>
            <person name="Andersen M.R."/>
            <person name="Archer D.B."/>
            <person name="Baker S.E."/>
            <person name="Benoit I."/>
            <person name="Brakhage A.A."/>
            <person name="Braus G.H."/>
            <person name="Fischer R."/>
            <person name="Frisvad J.C."/>
            <person name="Goldman G.H."/>
            <person name="Houbraken J."/>
            <person name="Oakley B."/>
            <person name="Pocsi I."/>
            <person name="Scazzocchio C."/>
            <person name="Seiboth B."/>
            <person name="vanKuyk P.A."/>
            <person name="Wortman J."/>
            <person name="Dyer P.S."/>
            <person name="Grigoriev I.V."/>
        </authorList>
    </citation>
    <scope>NUCLEOTIDE SEQUENCE [LARGE SCALE GENOMIC DNA]</scope>
    <source>
        <strain evidence="3">CBS 593.65</strain>
    </source>
</reference>
<sequence>MHIAPFLTFIGVVAAVQCKIRGPGTAQARVCPARNCDPSGPIISTAGSLPSRNIICIWDNGATVPGGGGQIRNGAIQLKRTLFGQVGWVTAILVSDKVIIIFGRSEFR</sequence>
<evidence type="ECO:0000313" key="3">
    <source>
        <dbReference type="Proteomes" id="UP000184356"/>
    </source>
</evidence>
<organism evidence="2 3">
    <name type="scientific">Aspergillus sydowii CBS 593.65</name>
    <dbReference type="NCBI Taxonomy" id="1036612"/>
    <lineage>
        <taxon>Eukaryota</taxon>
        <taxon>Fungi</taxon>
        <taxon>Dikarya</taxon>
        <taxon>Ascomycota</taxon>
        <taxon>Pezizomycotina</taxon>
        <taxon>Eurotiomycetes</taxon>
        <taxon>Eurotiomycetidae</taxon>
        <taxon>Eurotiales</taxon>
        <taxon>Aspergillaceae</taxon>
        <taxon>Aspergillus</taxon>
        <taxon>Aspergillus subgen. Nidulantes</taxon>
    </lineage>
</organism>
<feature type="chain" id="PRO_5013041486" description="Secreted protein" evidence="1">
    <location>
        <begin position="16"/>
        <end position="108"/>
    </location>
</feature>
<feature type="signal peptide" evidence="1">
    <location>
        <begin position="1"/>
        <end position="15"/>
    </location>
</feature>
<keyword evidence="1" id="KW-0732">Signal</keyword>
<evidence type="ECO:0000313" key="2">
    <source>
        <dbReference type="EMBL" id="OJJ53432.1"/>
    </source>
</evidence>
<evidence type="ECO:0000256" key="1">
    <source>
        <dbReference type="SAM" id="SignalP"/>
    </source>
</evidence>
<accession>A0A1L9T1V5</accession>
<gene>
    <name evidence="2" type="ORF">ASPSYDRAFT_50937</name>
</gene>
<dbReference type="VEuPathDB" id="FungiDB:ASPSYDRAFT_50937"/>
<evidence type="ECO:0008006" key="4">
    <source>
        <dbReference type="Google" id="ProtNLM"/>
    </source>
</evidence>
<dbReference type="Proteomes" id="UP000184356">
    <property type="component" value="Unassembled WGS sequence"/>
</dbReference>
<keyword evidence="3" id="KW-1185">Reference proteome</keyword>
<dbReference type="GeneID" id="63764259"/>
<dbReference type="AlphaFoldDB" id="A0A1L9T1V5"/>